<dbReference type="EMBL" id="PYFT01000001">
    <property type="protein sequence ID" value="PSR56380.1"/>
    <property type="molecule type" value="Genomic_DNA"/>
</dbReference>
<feature type="domain" description="RNA polymerase sigma-70 region 2" evidence="6">
    <location>
        <begin position="14"/>
        <end position="72"/>
    </location>
</feature>
<keyword evidence="4" id="KW-0238">DNA-binding</keyword>
<dbReference type="InterPro" id="IPR007627">
    <property type="entry name" value="RNA_pol_sigma70_r2"/>
</dbReference>
<dbReference type="Gene3D" id="1.10.1740.10">
    <property type="match status" value="1"/>
</dbReference>
<dbReference type="InterPro" id="IPR013324">
    <property type="entry name" value="RNA_pol_sigma_r3/r4-like"/>
</dbReference>
<evidence type="ECO:0000256" key="2">
    <source>
        <dbReference type="ARBA" id="ARBA00023015"/>
    </source>
</evidence>
<dbReference type="NCBIfam" id="TIGR02937">
    <property type="entry name" value="sigma70-ECF"/>
    <property type="match status" value="1"/>
</dbReference>
<dbReference type="Pfam" id="PF08281">
    <property type="entry name" value="Sigma70_r4_2"/>
    <property type="match status" value="1"/>
</dbReference>
<dbReference type="GO" id="GO:0003677">
    <property type="term" value="F:DNA binding"/>
    <property type="evidence" value="ECO:0007669"/>
    <property type="project" value="UniProtKB-KW"/>
</dbReference>
<dbReference type="GO" id="GO:0016987">
    <property type="term" value="F:sigma factor activity"/>
    <property type="evidence" value="ECO:0007669"/>
    <property type="project" value="UniProtKB-KW"/>
</dbReference>
<dbReference type="InterPro" id="IPR013249">
    <property type="entry name" value="RNA_pol_sigma70_r4_t2"/>
</dbReference>
<dbReference type="InterPro" id="IPR036388">
    <property type="entry name" value="WH-like_DNA-bd_sf"/>
</dbReference>
<dbReference type="CDD" id="cd06171">
    <property type="entry name" value="Sigma70_r4"/>
    <property type="match status" value="1"/>
</dbReference>
<name>A0A2T2YLK5_9BACT</name>
<dbReference type="Pfam" id="PF04542">
    <property type="entry name" value="Sigma70_r2"/>
    <property type="match status" value="1"/>
</dbReference>
<organism evidence="8 9">
    <name type="scientific">Adhaeribacter arboris</name>
    <dbReference type="NCBI Taxonomy" id="2072846"/>
    <lineage>
        <taxon>Bacteria</taxon>
        <taxon>Pseudomonadati</taxon>
        <taxon>Bacteroidota</taxon>
        <taxon>Cytophagia</taxon>
        <taxon>Cytophagales</taxon>
        <taxon>Hymenobacteraceae</taxon>
        <taxon>Adhaeribacter</taxon>
    </lineage>
</organism>
<dbReference type="Gene3D" id="1.10.10.10">
    <property type="entry name" value="Winged helix-like DNA-binding domain superfamily/Winged helix DNA-binding domain"/>
    <property type="match status" value="1"/>
</dbReference>
<evidence type="ECO:0000256" key="5">
    <source>
        <dbReference type="ARBA" id="ARBA00023163"/>
    </source>
</evidence>
<dbReference type="RefSeq" id="WP_106932558.1">
    <property type="nucleotide sequence ID" value="NZ_PYFT01000001.1"/>
</dbReference>
<evidence type="ECO:0000313" key="9">
    <source>
        <dbReference type="Proteomes" id="UP000240357"/>
    </source>
</evidence>
<evidence type="ECO:0000256" key="3">
    <source>
        <dbReference type="ARBA" id="ARBA00023082"/>
    </source>
</evidence>
<protein>
    <submittedName>
        <fullName evidence="8">RNA polymerase subunit sigma-24</fullName>
    </submittedName>
</protein>
<proteinExistence type="inferred from homology"/>
<keyword evidence="2" id="KW-0805">Transcription regulation</keyword>
<dbReference type="SUPFAM" id="SSF88659">
    <property type="entry name" value="Sigma3 and sigma4 domains of RNA polymerase sigma factors"/>
    <property type="match status" value="1"/>
</dbReference>
<comment type="similarity">
    <text evidence="1">Belongs to the sigma-70 factor family. ECF subfamily.</text>
</comment>
<sequence>MDLQTFKQKVLPVKDKLFRLAKTMLRHHEEAEDALQEVFLKLWTNQHKLDACNSVEAFAMTVTKNLCLDKLKVKTPKHLADVTAMELESSYTTPQQSYELSNSAEVMRRLVDQLPEQQKLILHLRDVEGYSFEEIEQITQLPLNTIRVTLSRARKLVRERFLKIEKYEMG</sequence>
<dbReference type="Proteomes" id="UP000240357">
    <property type="component" value="Unassembled WGS sequence"/>
</dbReference>
<comment type="caution">
    <text evidence="8">The sequence shown here is derived from an EMBL/GenBank/DDBJ whole genome shotgun (WGS) entry which is preliminary data.</text>
</comment>
<dbReference type="GO" id="GO:0006352">
    <property type="term" value="P:DNA-templated transcription initiation"/>
    <property type="evidence" value="ECO:0007669"/>
    <property type="project" value="InterPro"/>
</dbReference>
<evidence type="ECO:0000313" key="8">
    <source>
        <dbReference type="EMBL" id="PSR56380.1"/>
    </source>
</evidence>
<dbReference type="PANTHER" id="PTHR43133:SF8">
    <property type="entry name" value="RNA POLYMERASE SIGMA FACTOR HI_1459-RELATED"/>
    <property type="match status" value="1"/>
</dbReference>
<evidence type="ECO:0000259" key="6">
    <source>
        <dbReference type="Pfam" id="PF04542"/>
    </source>
</evidence>
<keyword evidence="3" id="KW-0731">Sigma factor</keyword>
<dbReference type="AlphaFoldDB" id="A0A2T2YLK5"/>
<reference evidence="8 9" key="1">
    <citation type="submission" date="2018-03" db="EMBL/GenBank/DDBJ databases">
        <title>Adhaeribacter sp. HMF7605 Genome sequencing and assembly.</title>
        <authorList>
            <person name="Kang H."/>
            <person name="Kang J."/>
            <person name="Cha I."/>
            <person name="Kim H."/>
            <person name="Joh K."/>
        </authorList>
    </citation>
    <scope>NUCLEOTIDE SEQUENCE [LARGE SCALE GENOMIC DNA]</scope>
    <source>
        <strain evidence="8 9">HMF7605</strain>
    </source>
</reference>
<keyword evidence="5" id="KW-0804">Transcription</keyword>
<dbReference type="OrthoDB" id="795989at2"/>
<keyword evidence="9" id="KW-1185">Reference proteome</keyword>
<dbReference type="PANTHER" id="PTHR43133">
    <property type="entry name" value="RNA POLYMERASE ECF-TYPE SIGMA FACTO"/>
    <property type="match status" value="1"/>
</dbReference>
<evidence type="ECO:0000259" key="7">
    <source>
        <dbReference type="Pfam" id="PF08281"/>
    </source>
</evidence>
<gene>
    <name evidence="8" type="ORF">AHMF7605_24220</name>
</gene>
<evidence type="ECO:0000256" key="4">
    <source>
        <dbReference type="ARBA" id="ARBA00023125"/>
    </source>
</evidence>
<accession>A0A2T2YLK5</accession>
<dbReference type="InterPro" id="IPR039425">
    <property type="entry name" value="RNA_pol_sigma-70-like"/>
</dbReference>
<dbReference type="SUPFAM" id="SSF88946">
    <property type="entry name" value="Sigma2 domain of RNA polymerase sigma factors"/>
    <property type="match status" value="1"/>
</dbReference>
<dbReference type="InterPro" id="IPR013325">
    <property type="entry name" value="RNA_pol_sigma_r2"/>
</dbReference>
<dbReference type="InterPro" id="IPR014284">
    <property type="entry name" value="RNA_pol_sigma-70_dom"/>
</dbReference>
<feature type="domain" description="RNA polymerase sigma factor 70 region 4 type 2" evidence="7">
    <location>
        <begin position="107"/>
        <end position="155"/>
    </location>
</feature>
<evidence type="ECO:0000256" key="1">
    <source>
        <dbReference type="ARBA" id="ARBA00010641"/>
    </source>
</evidence>